<dbReference type="Gene3D" id="3.40.50.620">
    <property type="entry name" value="HUPs"/>
    <property type="match status" value="1"/>
</dbReference>
<accession>A0A8J6JDY9</accession>
<reference evidence="5" key="1">
    <citation type="submission" date="2020-08" db="EMBL/GenBank/DDBJ databases">
        <title>Genome public.</title>
        <authorList>
            <person name="Liu C."/>
            <person name="Sun Q."/>
        </authorList>
    </citation>
    <scope>NUCLEOTIDE SEQUENCE</scope>
    <source>
        <strain evidence="5">NSJ-51</strain>
    </source>
</reference>
<protein>
    <recommendedName>
        <fullName evidence="2">Electron transfer flavoprotein small subunit</fullName>
    </recommendedName>
</protein>
<dbReference type="InterPro" id="IPR012255">
    <property type="entry name" value="ETF_b"/>
</dbReference>
<dbReference type="PIRSF" id="PIRSF000090">
    <property type="entry name" value="Beta-ETF"/>
    <property type="match status" value="1"/>
</dbReference>
<keyword evidence="6" id="KW-1185">Reference proteome</keyword>
<gene>
    <name evidence="5" type="ORF">H8S57_07350</name>
</gene>
<dbReference type="SMART" id="SM00893">
    <property type="entry name" value="ETF"/>
    <property type="match status" value="1"/>
</dbReference>
<comment type="cofactor">
    <cofactor evidence="3">
        <name>AMP</name>
        <dbReference type="ChEBI" id="CHEBI:456215"/>
    </cofactor>
</comment>
<dbReference type="Pfam" id="PF01012">
    <property type="entry name" value="ETF"/>
    <property type="match status" value="1"/>
</dbReference>
<dbReference type="PANTHER" id="PTHR21294">
    <property type="entry name" value="ELECTRON TRANSFER FLAVOPROTEIN BETA-SUBUNIT"/>
    <property type="match status" value="1"/>
</dbReference>
<evidence type="ECO:0000313" key="6">
    <source>
        <dbReference type="Proteomes" id="UP000661435"/>
    </source>
</evidence>
<name>A0A8J6JDY9_9FIRM</name>
<dbReference type="PROSITE" id="PS01065">
    <property type="entry name" value="ETF_BETA"/>
    <property type="match status" value="1"/>
</dbReference>
<proteinExistence type="inferred from homology"/>
<comment type="similarity">
    <text evidence="1">Belongs to the ETF beta-subunit/FixA family.</text>
</comment>
<dbReference type="InterPro" id="IPR014729">
    <property type="entry name" value="Rossmann-like_a/b/a_fold"/>
</dbReference>
<dbReference type="RefSeq" id="WP_186907435.1">
    <property type="nucleotide sequence ID" value="NZ_JACOPP010000007.1"/>
</dbReference>
<evidence type="ECO:0000259" key="4">
    <source>
        <dbReference type="SMART" id="SM00893"/>
    </source>
</evidence>
<dbReference type="SUPFAM" id="SSF52402">
    <property type="entry name" value="Adenine nucleotide alpha hydrolases-like"/>
    <property type="match status" value="1"/>
</dbReference>
<dbReference type="InterPro" id="IPR000049">
    <property type="entry name" value="ET-Flavoprotein_bsu_CS"/>
</dbReference>
<sequence length="267" mass="28961">MNVLVCVKQVPDTTEIRIDPVTNTLIRSGVPSIVNPFDGYALEAAARIKDRDPDAKIVVLSMGPEQAKAALKECLSIAADKAYLVSDRAFGGSDTLATSYILSETIRKVEELEGRFDAIFCGKQAIDGDTAQVGPEIAEHLNYPQVTYALEAEAEGDRLKVKKEVEEGAEIIGISMPCVVTFTKPAWDPRYPTIKRKMAANRAEIPTLTAADLPAIDLTRAGLKGSPTKVKKTFVPQKKTGGVKIREASNEDSARKLFQLLSDSNVI</sequence>
<comment type="caution">
    <text evidence="5">The sequence shown here is derived from an EMBL/GenBank/DDBJ whole genome shotgun (WGS) entry which is preliminary data.</text>
</comment>
<dbReference type="Proteomes" id="UP000661435">
    <property type="component" value="Unassembled WGS sequence"/>
</dbReference>
<dbReference type="GO" id="GO:0009055">
    <property type="term" value="F:electron transfer activity"/>
    <property type="evidence" value="ECO:0007669"/>
    <property type="project" value="InterPro"/>
</dbReference>
<organism evidence="5 6">
    <name type="scientific">Lawsonibacter hominis</name>
    <dbReference type="NCBI Taxonomy" id="2763053"/>
    <lineage>
        <taxon>Bacteria</taxon>
        <taxon>Bacillati</taxon>
        <taxon>Bacillota</taxon>
        <taxon>Clostridia</taxon>
        <taxon>Eubacteriales</taxon>
        <taxon>Oscillospiraceae</taxon>
        <taxon>Lawsonibacter</taxon>
    </lineage>
</organism>
<dbReference type="CDD" id="cd01714">
    <property type="entry name" value="ETF_beta"/>
    <property type="match status" value="1"/>
</dbReference>
<dbReference type="InterPro" id="IPR033948">
    <property type="entry name" value="ETF_beta_N"/>
</dbReference>
<evidence type="ECO:0000256" key="1">
    <source>
        <dbReference type="ARBA" id="ARBA00007557"/>
    </source>
</evidence>
<evidence type="ECO:0000256" key="3">
    <source>
        <dbReference type="ARBA" id="ARBA00049933"/>
    </source>
</evidence>
<evidence type="ECO:0000313" key="5">
    <source>
        <dbReference type="EMBL" id="MBC5733542.1"/>
    </source>
</evidence>
<dbReference type="PANTHER" id="PTHR21294:SF17">
    <property type="entry name" value="PROTEIN FIXA"/>
    <property type="match status" value="1"/>
</dbReference>
<dbReference type="InterPro" id="IPR014730">
    <property type="entry name" value="ETF_a/b_N"/>
</dbReference>
<dbReference type="EMBL" id="JACOPP010000007">
    <property type="protein sequence ID" value="MBC5733542.1"/>
    <property type="molecule type" value="Genomic_DNA"/>
</dbReference>
<dbReference type="AlphaFoldDB" id="A0A8J6JDY9"/>
<feature type="domain" description="Electron transfer flavoprotein alpha/beta-subunit N-terminal" evidence="4">
    <location>
        <begin position="22"/>
        <end position="217"/>
    </location>
</feature>
<evidence type="ECO:0000256" key="2">
    <source>
        <dbReference type="ARBA" id="ARBA00042002"/>
    </source>
</evidence>